<keyword evidence="2" id="KW-0732">Signal</keyword>
<evidence type="ECO:0000256" key="1">
    <source>
        <dbReference type="SAM" id="MobiDB-lite"/>
    </source>
</evidence>
<evidence type="ECO:0000256" key="2">
    <source>
        <dbReference type="SAM" id="SignalP"/>
    </source>
</evidence>
<feature type="chain" id="PRO_5042491811" evidence="2">
    <location>
        <begin position="19"/>
        <end position="226"/>
    </location>
</feature>
<organism evidence="3 4">
    <name type="scientific">Galendromus occidentalis</name>
    <name type="common">western predatory mite</name>
    <dbReference type="NCBI Taxonomy" id="34638"/>
    <lineage>
        <taxon>Eukaryota</taxon>
        <taxon>Metazoa</taxon>
        <taxon>Ecdysozoa</taxon>
        <taxon>Arthropoda</taxon>
        <taxon>Chelicerata</taxon>
        <taxon>Arachnida</taxon>
        <taxon>Acari</taxon>
        <taxon>Parasitiformes</taxon>
        <taxon>Mesostigmata</taxon>
        <taxon>Gamasina</taxon>
        <taxon>Phytoseioidea</taxon>
        <taxon>Phytoseiidae</taxon>
        <taxon>Typhlodrominae</taxon>
        <taxon>Galendromus</taxon>
    </lineage>
</organism>
<dbReference type="RefSeq" id="XP_003737456.1">
    <property type="nucleotide sequence ID" value="XM_003737408.2"/>
</dbReference>
<feature type="signal peptide" evidence="2">
    <location>
        <begin position="1"/>
        <end position="18"/>
    </location>
</feature>
<feature type="region of interest" description="Disordered" evidence="1">
    <location>
        <begin position="203"/>
        <end position="226"/>
    </location>
</feature>
<evidence type="ECO:0000313" key="3">
    <source>
        <dbReference type="Proteomes" id="UP000694867"/>
    </source>
</evidence>
<name>A0AAJ6VVA3_9ACAR</name>
<proteinExistence type="predicted"/>
<gene>
    <name evidence="4" type="primary">LOC100905214</name>
</gene>
<dbReference type="AlphaFoldDB" id="A0AAJ6VVA3"/>
<evidence type="ECO:0000313" key="4">
    <source>
        <dbReference type="RefSeq" id="XP_003737456.1"/>
    </source>
</evidence>
<keyword evidence="3" id="KW-1185">Reference proteome</keyword>
<dbReference type="Proteomes" id="UP000694867">
    <property type="component" value="Unplaced"/>
</dbReference>
<protein>
    <submittedName>
        <fullName evidence="4">Uncharacterized protein LOC100905214</fullName>
    </submittedName>
</protein>
<dbReference type="KEGG" id="goe:100905214"/>
<reference evidence="4" key="1">
    <citation type="submission" date="2025-08" db="UniProtKB">
        <authorList>
            <consortium name="RefSeq"/>
        </authorList>
    </citation>
    <scope>IDENTIFICATION</scope>
</reference>
<dbReference type="GeneID" id="100905214"/>
<sequence>MLAALLIPLAWICHTACAAPIVTQPSEYVDGLLKSLKDELTEAKRNHLILKTPREFTHHNETTKKTIEVSVFRAYVDGMGTLERADNCSVTRPSKDSKETIECLLISPSATLTALSHIKGETDPMVKYQASMHKKMFVVTIERNPDGTAQLEDFRSSPLALTHLDTAIARKMSSQILSQVRDWVDGGISESIGSIKETLSEIVERSKSPGVEQMSQSPVEAESQGV</sequence>
<accession>A0AAJ6VVA3</accession>